<dbReference type="PANTHER" id="PTHR35908:SF1">
    <property type="entry name" value="CONSERVED PROTEIN"/>
    <property type="match status" value="1"/>
</dbReference>
<evidence type="ECO:0000313" key="2">
    <source>
        <dbReference type="EMBL" id="MBM7414140.1"/>
    </source>
</evidence>
<evidence type="ECO:0000313" key="3">
    <source>
        <dbReference type="Proteomes" id="UP000703038"/>
    </source>
</evidence>
<feature type="domain" description="Glyoxalase-like" evidence="1">
    <location>
        <begin position="9"/>
        <end position="119"/>
    </location>
</feature>
<comment type="caution">
    <text evidence="2">The sequence shown here is derived from an EMBL/GenBank/DDBJ whole genome shotgun (WGS) entry which is preliminary data.</text>
</comment>
<evidence type="ECO:0000259" key="1">
    <source>
        <dbReference type="Pfam" id="PF18029"/>
    </source>
</evidence>
<dbReference type="PANTHER" id="PTHR35908">
    <property type="entry name" value="HYPOTHETICAL FUSION PROTEIN"/>
    <property type="match status" value="1"/>
</dbReference>
<protein>
    <recommendedName>
        <fullName evidence="1">Glyoxalase-like domain-containing protein</fullName>
    </recommendedName>
</protein>
<dbReference type="RefSeq" id="WP_204866913.1">
    <property type="nucleotide sequence ID" value="NZ_JAFBBK010000001.1"/>
</dbReference>
<keyword evidence="3" id="KW-1185">Reference proteome</keyword>
<proteinExistence type="predicted"/>
<name>A0ABS2KR99_9NOCA</name>
<accession>A0ABS2KR99</accession>
<organism evidence="2 3">
    <name type="scientific">Rhodococcoides corynebacterioides</name>
    <dbReference type="NCBI Taxonomy" id="53972"/>
    <lineage>
        <taxon>Bacteria</taxon>
        <taxon>Bacillati</taxon>
        <taxon>Actinomycetota</taxon>
        <taxon>Actinomycetes</taxon>
        <taxon>Mycobacteriales</taxon>
        <taxon>Nocardiaceae</taxon>
        <taxon>Rhodococcoides</taxon>
    </lineage>
</organism>
<gene>
    <name evidence="2" type="ORF">JOE42_000873</name>
</gene>
<dbReference type="InterPro" id="IPR029068">
    <property type="entry name" value="Glyas_Bleomycin-R_OHBP_Dase"/>
</dbReference>
<dbReference type="CDD" id="cd06587">
    <property type="entry name" value="VOC"/>
    <property type="match status" value="1"/>
</dbReference>
<sequence length="125" mass="13290">MTTTRLAMMTLDCAEVPPVAEFWAAFLGLTQTMGDGENYAMLSAANGGPALGFGRVDGYRPPAWPNPDGSKQFHFDVAVEDIPAAEARAIELGATLAQPQPGETWRVLLDPAGHPFCLTDAANWG</sequence>
<dbReference type="Gene3D" id="3.10.180.10">
    <property type="entry name" value="2,3-Dihydroxybiphenyl 1,2-Dioxygenase, domain 1"/>
    <property type="match status" value="1"/>
</dbReference>
<dbReference type="Pfam" id="PF18029">
    <property type="entry name" value="Glyoxalase_6"/>
    <property type="match status" value="1"/>
</dbReference>
<dbReference type="SUPFAM" id="SSF54593">
    <property type="entry name" value="Glyoxalase/Bleomycin resistance protein/Dihydroxybiphenyl dioxygenase"/>
    <property type="match status" value="1"/>
</dbReference>
<dbReference type="InterPro" id="IPR041581">
    <property type="entry name" value="Glyoxalase_6"/>
</dbReference>
<dbReference type="EMBL" id="JAFBBK010000001">
    <property type="protein sequence ID" value="MBM7414140.1"/>
    <property type="molecule type" value="Genomic_DNA"/>
</dbReference>
<dbReference type="Proteomes" id="UP000703038">
    <property type="component" value="Unassembled WGS sequence"/>
</dbReference>
<reference evidence="2 3" key="1">
    <citation type="submission" date="2021-01" db="EMBL/GenBank/DDBJ databases">
        <title>Genomics of switchgrass bacterial isolates.</title>
        <authorList>
            <person name="Shade A."/>
        </authorList>
    </citation>
    <scope>NUCLEOTIDE SEQUENCE [LARGE SCALE GENOMIC DNA]</scope>
    <source>
        <strain evidence="2 3">PvP111</strain>
    </source>
</reference>